<evidence type="ECO:0000256" key="1">
    <source>
        <dbReference type="SAM" id="SignalP"/>
    </source>
</evidence>
<dbReference type="EMBL" id="AVOT02006825">
    <property type="protein sequence ID" value="MBW0482538.1"/>
    <property type="molecule type" value="Genomic_DNA"/>
</dbReference>
<evidence type="ECO:0008006" key="4">
    <source>
        <dbReference type="Google" id="ProtNLM"/>
    </source>
</evidence>
<organism evidence="2 3">
    <name type="scientific">Austropuccinia psidii MF-1</name>
    <dbReference type="NCBI Taxonomy" id="1389203"/>
    <lineage>
        <taxon>Eukaryota</taxon>
        <taxon>Fungi</taxon>
        <taxon>Dikarya</taxon>
        <taxon>Basidiomycota</taxon>
        <taxon>Pucciniomycotina</taxon>
        <taxon>Pucciniomycetes</taxon>
        <taxon>Pucciniales</taxon>
        <taxon>Sphaerophragmiaceae</taxon>
        <taxon>Austropuccinia</taxon>
    </lineage>
</organism>
<proteinExistence type="predicted"/>
<evidence type="ECO:0000313" key="2">
    <source>
        <dbReference type="EMBL" id="MBW0482538.1"/>
    </source>
</evidence>
<keyword evidence="3" id="KW-1185">Reference proteome</keyword>
<gene>
    <name evidence="2" type="ORF">O181_022253</name>
</gene>
<protein>
    <recommendedName>
        <fullName evidence="4">Secreted protein</fullName>
    </recommendedName>
</protein>
<sequence length="149" mass="17019">MPLIRHLKLQLFLVNLVFLLCSASLRKGNKTCTKGITVQPSAQQLECRGKGPSAFCALNQCTFGPARKNYFSYYFKSCNPVDMVATAPDLDTLHPLWFDVVDNGHRLVIYSGYYFNRTQKTYITVDYECMVSSSIPQNEYRLNCKSCNY</sequence>
<accession>A0A9Q3CEU7</accession>
<feature type="chain" id="PRO_5040274347" description="Secreted protein" evidence="1">
    <location>
        <begin position="24"/>
        <end position="149"/>
    </location>
</feature>
<reference evidence="2" key="1">
    <citation type="submission" date="2021-03" db="EMBL/GenBank/DDBJ databases">
        <title>Draft genome sequence of rust myrtle Austropuccinia psidii MF-1, a brazilian biotype.</title>
        <authorList>
            <person name="Quecine M.C."/>
            <person name="Pachon D.M.R."/>
            <person name="Bonatelli M.L."/>
            <person name="Correr F.H."/>
            <person name="Franceschini L.M."/>
            <person name="Leite T.F."/>
            <person name="Margarido G.R.A."/>
            <person name="Almeida C.A."/>
            <person name="Ferrarezi J.A."/>
            <person name="Labate C.A."/>
        </authorList>
    </citation>
    <scope>NUCLEOTIDE SEQUENCE</scope>
    <source>
        <strain evidence="2">MF-1</strain>
    </source>
</reference>
<name>A0A9Q3CEU7_9BASI</name>
<keyword evidence="1" id="KW-0732">Signal</keyword>
<evidence type="ECO:0000313" key="3">
    <source>
        <dbReference type="Proteomes" id="UP000765509"/>
    </source>
</evidence>
<comment type="caution">
    <text evidence="2">The sequence shown here is derived from an EMBL/GenBank/DDBJ whole genome shotgun (WGS) entry which is preliminary data.</text>
</comment>
<dbReference type="AlphaFoldDB" id="A0A9Q3CEU7"/>
<feature type="signal peptide" evidence="1">
    <location>
        <begin position="1"/>
        <end position="23"/>
    </location>
</feature>
<dbReference type="Proteomes" id="UP000765509">
    <property type="component" value="Unassembled WGS sequence"/>
</dbReference>